<dbReference type="InterPro" id="IPR011032">
    <property type="entry name" value="GroES-like_sf"/>
</dbReference>
<dbReference type="InterPro" id="IPR020843">
    <property type="entry name" value="ER"/>
</dbReference>
<dbReference type="SUPFAM" id="SSF50129">
    <property type="entry name" value="GroES-like"/>
    <property type="match status" value="1"/>
</dbReference>
<dbReference type="Proteomes" id="UP000460318">
    <property type="component" value="Unassembled WGS sequence"/>
</dbReference>
<dbReference type="Gene3D" id="3.40.50.720">
    <property type="entry name" value="NAD(P)-binding Rossmann-like Domain"/>
    <property type="match status" value="1"/>
</dbReference>
<accession>A0A7X3IPK0</accession>
<dbReference type="SMART" id="SM00829">
    <property type="entry name" value="PKS_ER"/>
    <property type="match status" value="1"/>
</dbReference>
<evidence type="ECO:0000259" key="1">
    <source>
        <dbReference type="SMART" id="SM00829"/>
    </source>
</evidence>
<dbReference type="SUPFAM" id="SSF51735">
    <property type="entry name" value="NAD(P)-binding Rossmann-fold domains"/>
    <property type="match status" value="1"/>
</dbReference>
<dbReference type="AlphaFoldDB" id="A0A7X3IPK0"/>
<reference evidence="2 3" key="1">
    <citation type="submission" date="2019-12" db="EMBL/GenBank/DDBJ databases">
        <title>Paenibacillus sp. nov., an endophytic bacterium isolated from the stem of Dendrobium.</title>
        <authorList>
            <person name="Zhao R."/>
        </authorList>
    </citation>
    <scope>NUCLEOTIDE SEQUENCE [LARGE SCALE GENOMIC DNA]</scope>
    <source>
        <strain evidence="2 3">HJL G12</strain>
    </source>
</reference>
<evidence type="ECO:0000313" key="3">
    <source>
        <dbReference type="Proteomes" id="UP000460318"/>
    </source>
</evidence>
<sequence length="313" mass="34371">MSSSVMNAIRVHQYGNTDVLKHERIELPEPKDNEILIKVRYATVTPFDWKMRKGLLHRVFPKSFPYIPGGSFSGVVEKVGAQVTNFEVGQAVFGSSMYGGYAEYTLSTEEHLLPMPNGLTYESAATITAGAAPAWKALFSEGNLQPNQKVLIHAAAGGVGQFAVQLAKWRGAKVVGTASTHNVEFVKSLGADEVIDYNKTAFEDVVDEFDLVVDAVGGNTLEQSWKIVKKSGTLVSLTQPLSAERAKEIGIQVHFNTRQATMDNLKTIAHLLADGQITSEIEHVYPWYEVKEAHEKSETGHARGRILLEINSN</sequence>
<keyword evidence="3" id="KW-1185">Reference proteome</keyword>
<protein>
    <submittedName>
        <fullName evidence="2">Zinc-binding dehydrogenase</fullName>
    </submittedName>
</protein>
<dbReference type="InterPro" id="IPR052733">
    <property type="entry name" value="Chloroplast_QOR"/>
</dbReference>
<gene>
    <name evidence="2" type="ORF">GRF59_27745</name>
</gene>
<dbReference type="PROSITE" id="PS01162">
    <property type="entry name" value="QOR_ZETA_CRYSTAL"/>
    <property type="match status" value="1"/>
</dbReference>
<dbReference type="GO" id="GO:0008270">
    <property type="term" value="F:zinc ion binding"/>
    <property type="evidence" value="ECO:0007669"/>
    <property type="project" value="InterPro"/>
</dbReference>
<dbReference type="EMBL" id="WUBI01000007">
    <property type="protein sequence ID" value="MWV47395.1"/>
    <property type="molecule type" value="Genomic_DNA"/>
</dbReference>
<dbReference type="GO" id="GO:0016491">
    <property type="term" value="F:oxidoreductase activity"/>
    <property type="evidence" value="ECO:0007669"/>
    <property type="project" value="InterPro"/>
</dbReference>
<proteinExistence type="predicted"/>
<dbReference type="InterPro" id="IPR002364">
    <property type="entry name" value="Quin_OxRdtase/zeta-crystal_CS"/>
</dbReference>
<evidence type="ECO:0000313" key="2">
    <source>
        <dbReference type="EMBL" id="MWV47395.1"/>
    </source>
</evidence>
<dbReference type="Pfam" id="PF13602">
    <property type="entry name" value="ADH_zinc_N_2"/>
    <property type="match status" value="1"/>
</dbReference>
<dbReference type="PANTHER" id="PTHR44013">
    <property type="entry name" value="ZINC-TYPE ALCOHOL DEHYDROGENASE-LIKE PROTEIN C16A3.02C"/>
    <property type="match status" value="1"/>
</dbReference>
<dbReference type="Pfam" id="PF08240">
    <property type="entry name" value="ADH_N"/>
    <property type="match status" value="1"/>
</dbReference>
<dbReference type="InterPro" id="IPR036291">
    <property type="entry name" value="NAD(P)-bd_dom_sf"/>
</dbReference>
<dbReference type="CDD" id="cd05289">
    <property type="entry name" value="MDR_like_2"/>
    <property type="match status" value="1"/>
</dbReference>
<comment type="caution">
    <text evidence="2">The sequence shown here is derived from an EMBL/GenBank/DDBJ whole genome shotgun (WGS) entry which is preliminary data.</text>
</comment>
<name>A0A7X3IPK0_9BACL</name>
<dbReference type="InterPro" id="IPR013154">
    <property type="entry name" value="ADH-like_N"/>
</dbReference>
<organism evidence="2 3">
    <name type="scientific">Paenibacillus dendrobii</name>
    <dbReference type="NCBI Taxonomy" id="2691084"/>
    <lineage>
        <taxon>Bacteria</taxon>
        <taxon>Bacillati</taxon>
        <taxon>Bacillota</taxon>
        <taxon>Bacilli</taxon>
        <taxon>Bacillales</taxon>
        <taxon>Paenibacillaceae</taxon>
        <taxon>Paenibacillus</taxon>
    </lineage>
</organism>
<feature type="domain" description="Enoyl reductase (ER)" evidence="1">
    <location>
        <begin position="15"/>
        <end position="308"/>
    </location>
</feature>
<dbReference type="RefSeq" id="WP_160500987.1">
    <property type="nucleotide sequence ID" value="NZ_WUBI01000007.1"/>
</dbReference>
<dbReference type="Gene3D" id="3.90.180.10">
    <property type="entry name" value="Medium-chain alcohol dehydrogenases, catalytic domain"/>
    <property type="match status" value="1"/>
</dbReference>
<dbReference type="PANTHER" id="PTHR44013:SF1">
    <property type="entry name" value="ZINC-TYPE ALCOHOL DEHYDROGENASE-LIKE PROTEIN C16A3.02C"/>
    <property type="match status" value="1"/>
</dbReference>